<sequence length="120" mass="13972">MEDVRMKSQTLEAQLMSMCASSSQITQAFFQVKEELENENEHLEGQVGELRSRLCENEQHIEELERENGDIRSQVDELLDKVQALSRVLGSMQGQRTRLQRTADRWEDSLQQYADIDARE</sequence>
<name>A0A7S2A9D7_TRICV</name>
<organism evidence="2">
    <name type="scientific">Trieres chinensis</name>
    <name type="common">Marine centric diatom</name>
    <name type="synonym">Odontella sinensis</name>
    <dbReference type="NCBI Taxonomy" id="1514140"/>
    <lineage>
        <taxon>Eukaryota</taxon>
        <taxon>Sar</taxon>
        <taxon>Stramenopiles</taxon>
        <taxon>Ochrophyta</taxon>
        <taxon>Bacillariophyta</taxon>
        <taxon>Mediophyceae</taxon>
        <taxon>Biddulphiophycidae</taxon>
        <taxon>Eupodiscales</taxon>
        <taxon>Parodontellaceae</taxon>
        <taxon>Trieres</taxon>
    </lineage>
</organism>
<dbReference type="AlphaFoldDB" id="A0A7S2A9D7"/>
<proteinExistence type="predicted"/>
<accession>A0A7S2A9D7</accession>
<evidence type="ECO:0000256" key="1">
    <source>
        <dbReference type="SAM" id="Coils"/>
    </source>
</evidence>
<evidence type="ECO:0000313" key="2">
    <source>
        <dbReference type="EMBL" id="CAD9361710.1"/>
    </source>
</evidence>
<dbReference type="Gene3D" id="1.20.5.340">
    <property type="match status" value="1"/>
</dbReference>
<reference evidence="2" key="1">
    <citation type="submission" date="2021-01" db="EMBL/GenBank/DDBJ databases">
        <authorList>
            <person name="Corre E."/>
            <person name="Pelletier E."/>
            <person name="Niang G."/>
            <person name="Scheremetjew M."/>
            <person name="Finn R."/>
            <person name="Kale V."/>
            <person name="Holt S."/>
            <person name="Cochrane G."/>
            <person name="Meng A."/>
            <person name="Brown T."/>
            <person name="Cohen L."/>
        </authorList>
    </citation>
    <scope>NUCLEOTIDE SEQUENCE</scope>
    <source>
        <strain evidence="2">Grunow 1884</strain>
    </source>
</reference>
<dbReference type="EMBL" id="HBGO01038085">
    <property type="protein sequence ID" value="CAD9361710.1"/>
    <property type="molecule type" value="Transcribed_RNA"/>
</dbReference>
<feature type="coiled-coil region" evidence="1">
    <location>
        <begin position="26"/>
        <end position="81"/>
    </location>
</feature>
<protein>
    <submittedName>
        <fullName evidence="2">Uncharacterized protein</fullName>
    </submittedName>
</protein>
<keyword evidence="1" id="KW-0175">Coiled coil</keyword>
<gene>
    <name evidence="2" type="ORF">OSIN01602_LOCUS22031</name>
</gene>